<dbReference type="Proteomes" id="UP000095392">
    <property type="component" value="Unassembled WGS sequence"/>
</dbReference>
<dbReference type="EMBL" id="MIPY01000035">
    <property type="protein sequence ID" value="OES26140.1"/>
    <property type="molecule type" value="Genomic_DNA"/>
</dbReference>
<evidence type="ECO:0000313" key="2">
    <source>
        <dbReference type="Proteomes" id="UP000095392"/>
    </source>
</evidence>
<reference evidence="1 2" key="1">
    <citation type="submission" date="2016-09" db="EMBL/GenBank/DDBJ databases">
        <title>Draft Genome Sequence of four Alteromonas macleodii strains isolated from copper coupons and grown long-term at elevated copper levels.</title>
        <authorList>
            <person name="Cusick K."/>
            <person name="Dale J."/>
            <person name="Little B."/>
            <person name="Biffinger J."/>
        </authorList>
    </citation>
    <scope>NUCLEOTIDE SEQUENCE [LARGE SCALE GENOMIC DNA]</scope>
    <source>
        <strain evidence="1 2">KCP01</strain>
    </source>
</reference>
<sequence length="73" mass="8378">MLAALIARFVVAVRDLIAGTKAKLYIHRVGISVGLVDSFNNVAWVNEDCGFIYRIYHRLYYGYIHGWLNISLF</sequence>
<comment type="caution">
    <text evidence="1">The sequence shown here is derived from an EMBL/GenBank/DDBJ whole genome shotgun (WGS) entry which is preliminary data.</text>
</comment>
<keyword evidence="2" id="KW-1185">Reference proteome</keyword>
<name>A0AB36FT54_ALTMA</name>
<organism evidence="1 2">
    <name type="scientific">Alteromonas macleodii</name>
    <name type="common">Pseudoalteromonas macleodii</name>
    <dbReference type="NCBI Taxonomy" id="28108"/>
    <lineage>
        <taxon>Bacteria</taxon>
        <taxon>Pseudomonadati</taxon>
        <taxon>Pseudomonadota</taxon>
        <taxon>Gammaproteobacteria</taxon>
        <taxon>Alteromonadales</taxon>
        <taxon>Alteromonadaceae</taxon>
        <taxon>Alteromonas/Salinimonas group</taxon>
        <taxon>Alteromonas</taxon>
    </lineage>
</organism>
<proteinExistence type="predicted"/>
<accession>A0AB36FT54</accession>
<evidence type="ECO:0000313" key="1">
    <source>
        <dbReference type="EMBL" id="OES26140.1"/>
    </source>
</evidence>
<gene>
    <name evidence="1" type="ORF">BFV95_3944</name>
</gene>
<protein>
    <submittedName>
        <fullName evidence="1">Uncharacterized protein</fullName>
    </submittedName>
</protein>
<dbReference type="AlphaFoldDB" id="A0AB36FT54"/>